<keyword evidence="3" id="KW-1185">Reference proteome</keyword>
<gene>
    <name evidence="2" type="ORF">E6A44_004980</name>
</gene>
<name>A0ABW9J486_9SPHI</name>
<feature type="chain" id="PRO_5046953661" description="Copper amine oxidase-like N-terminal domain-containing protein" evidence="1">
    <location>
        <begin position="23"/>
        <end position="389"/>
    </location>
</feature>
<proteinExistence type="predicted"/>
<organism evidence="2 3">
    <name type="scientific">Pedobacter ureilyticus</name>
    <dbReference type="NCBI Taxonomy" id="1393051"/>
    <lineage>
        <taxon>Bacteria</taxon>
        <taxon>Pseudomonadati</taxon>
        <taxon>Bacteroidota</taxon>
        <taxon>Sphingobacteriia</taxon>
        <taxon>Sphingobacteriales</taxon>
        <taxon>Sphingobacteriaceae</taxon>
        <taxon>Pedobacter</taxon>
    </lineage>
</organism>
<sequence length="389" mass="44329">MKNTRFALVFLMLSAVFNFAVAQQKYHVFELNDKYGITDTLGNEIIKPIYGYRTLIPAKNEIYLQDFSERPDIIFNVKTGAKQAYESVYDSKVFIKDVPYSIVTSKGKKFLLSEETEKTISFSRDYDEFYRAGKYIIALYYAQDPVVSGGKDKNGKFLPPKISAIRRHHAVLSNDETLKTIVDKGFDKYMPLYKAPKEEKDDRVVKLETVTLKPSNPIFDYIILSQGNNHRLYNAKMVLVKAFVLAKPDEEKLFDYAEKLLKVKLSTMASEQHGMVSAPPMMASPMMPSPSSGPRNWSQKPEEKKPFKPFFYTKKLDDGTTIFALQETEEISKRIFEAKANIKVVLNTGNCSIRISTDTKGYSGFSYNPKTGEIYLPKAYLAELGIKLI</sequence>
<reference evidence="2 3" key="1">
    <citation type="submission" date="2024-12" db="EMBL/GenBank/DDBJ databases">
        <authorList>
            <person name="Hu S."/>
        </authorList>
    </citation>
    <scope>NUCLEOTIDE SEQUENCE [LARGE SCALE GENOMIC DNA]</scope>
    <source>
        <strain evidence="2 3">THG-T11</strain>
    </source>
</reference>
<feature type="signal peptide" evidence="1">
    <location>
        <begin position="1"/>
        <end position="22"/>
    </location>
</feature>
<accession>A0ABW9J486</accession>
<dbReference type="RefSeq" id="WP_138722024.1">
    <property type="nucleotide sequence ID" value="NZ_SSHJ02000001.1"/>
</dbReference>
<evidence type="ECO:0000313" key="3">
    <source>
        <dbReference type="Proteomes" id="UP001517247"/>
    </source>
</evidence>
<evidence type="ECO:0000256" key="1">
    <source>
        <dbReference type="SAM" id="SignalP"/>
    </source>
</evidence>
<dbReference type="Proteomes" id="UP001517247">
    <property type="component" value="Unassembled WGS sequence"/>
</dbReference>
<evidence type="ECO:0008006" key="4">
    <source>
        <dbReference type="Google" id="ProtNLM"/>
    </source>
</evidence>
<keyword evidence="1" id="KW-0732">Signal</keyword>
<dbReference type="EMBL" id="SSHJ02000001">
    <property type="protein sequence ID" value="MFN0254914.1"/>
    <property type="molecule type" value="Genomic_DNA"/>
</dbReference>
<comment type="caution">
    <text evidence="2">The sequence shown here is derived from an EMBL/GenBank/DDBJ whole genome shotgun (WGS) entry which is preliminary data.</text>
</comment>
<protein>
    <recommendedName>
        <fullName evidence="4">Copper amine oxidase-like N-terminal domain-containing protein</fullName>
    </recommendedName>
</protein>
<evidence type="ECO:0000313" key="2">
    <source>
        <dbReference type="EMBL" id="MFN0254914.1"/>
    </source>
</evidence>